<gene>
    <name evidence="2" type="ORF">D3Z30_06200</name>
</gene>
<accession>A0AB36BH54</accession>
<dbReference type="Pfam" id="PF01381">
    <property type="entry name" value="HTH_3"/>
    <property type="match status" value="1"/>
</dbReference>
<evidence type="ECO:0000313" key="3">
    <source>
        <dbReference type="Proteomes" id="UP000481807"/>
    </source>
</evidence>
<dbReference type="PROSITE" id="PS50943">
    <property type="entry name" value="HTH_CROC1"/>
    <property type="match status" value="1"/>
</dbReference>
<dbReference type="AlphaFoldDB" id="A0AB36BH54"/>
<protein>
    <submittedName>
        <fullName evidence="2">XRE family transcriptional regulator</fullName>
    </submittedName>
</protein>
<dbReference type="Gene3D" id="1.10.260.40">
    <property type="entry name" value="lambda repressor-like DNA-binding domains"/>
    <property type="match status" value="1"/>
</dbReference>
<dbReference type="RefSeq" id="WP_160175586.1">
    <property type="nucleotide sequence ID" value="NZ_QXWP01000003.1"/>
</dbReference>
<dbReference type="SUPFAM" id="SSF47413">
    <property type="entry name" value="lambda repressor-like DNA-binding domains"/>
    <property type="match status" value="1"/>
</dbReference>
<dbReference type="Proteomes" id="UP000481807">
    <property type="component" value="Unassembled WGS sequence"/>
</dbReference>
<organism evidence="2 3">
    <name type="scientific">Staphylococcus warneri</name>
    <dbReference type="NCBI Taxonomy" id="1292"/>
    <lineage>
        <taxon>Bacteria</taxon>
        <taxon>Bacillati</taxon>
        <taxon>Bacillota</taxon>
        <taxon>Bacilli</taxon>
        <taxon>Bacillales</taxon>
        <taxon>Staphylococcaceae</taxon>
        <taxon>Staphylococcus</taxon>
    </lineage>
</organism>
<dbReference type="InterPro" id="IPR001387">
    <property type="entry name" value="Cro/C1-type_HTH"/>
</dbReference>
<dbReference type="EMBL" id="QXWP01000003">
    <property type="protein sequence ID" value="NBH30568.1"/>
    <property type="molecule type" value="Genomic_DNA"/>
</dbReference>
<dbReference type="GO" id="GO:0003677">
    <property type="term" value="F:DNA binding"/>
    <property type="evidence" value="ECO:0007669"/>
    <property type="project" value="InterPro"/>
</dbReference>
<proteinExistence type="predicted"/>
<reference evidence="2 3" key="1">
    <citation type="submission" date="2018-08" db="EMBL/GenBank/DDBJ databases">
        <title>Murine metabolic-syndrome-specific gut microbial biobank.</title>
        <authorList>
            <person name="Liu C."/>
        </authorList>
    </citation>
    <scope>NUCLEOTIDE SEQUENCE [LARGE SCALE GENOMIC DNA]</scope>
    <source>
        <strain evidence="2 3">1XD21-27</strain>
    </source>
</reference>
<feature type="domain" description="HTH cro/C1-type" evidence="1">
    <location>
        <begin position="13"/>
        <end position="70"/>
    </location>
</feature>
<evidence type="ECO:0000313" key="2">
    <source>
        <dbReference type="EMBL" id="NBH30568.1"/>
    </source>
</evidence>
<evidence type="ECO:0000259" key="1">
    <source>
        <dbReference type="PROSITE" id="PS50943"/>
    </source>
</evidence>
<dbReference type="InterPro" id="IPR010982">
    <property type="entry name" value="Lambda_DNA-bd_dom_sf"/>
</dbReference>
<name>A0AB36BH54_STAWA</name>
<sequence>MTVAEKESMVLTIQQWRGLKRMTRVGLARKSGVTEKTIYNYENSQKHVQNASYQTLKKIADALQIKVDNIFLGNDSEKPKF</sequence>
<dbReference type="CDD" id="cd00093">
    <property type="entry name" value="HTH_XRE"/>
    <property type="match status" value="1"/>
</dbReference>
<comment type="caution">
    <text evidence="2">The sequence shown here is derived from an EMBL/GenBank/DDBJ whole genome shotgun (WGS) entry which is preliminary data.</text>
</comment>
<dbReference type="SMART" id="SM00530">
    <property type="entry name" value="HTH_XRE"/>
    <property type="match status" value="1"/>
</dbReference>